<accession>A0AAU2A0E6</accession>
<dbReference type="EMBL" id="CP108222">
    <property type="protein sequence ID" value="WTT17406.1"/>
    <property type="molecule type" value="Genomic_DNA"/>
</dbReference>
<dbReference type="AlphaFoldDB" id="A0AAU2A0E6"/>
<dbReference type="InterPro" id="IPR047789">
    <property type="entry name" value="CU044_5270-like"/>
</dbReference>
<evidence type="ECO:0000256" key="1">
    <source>
        <dbReference type="SAM" id="MobiDB-lite"/>
    </source>
</evidence>
<name>A0AAU2A0E6_9ACTN</name>
<proteinExistence type="predicted"/>
<protein>
    <submittedName>
        <fullName evidence="2">CU044_5270 family protein</fullName>
    </submittedName>
</protein>
<gene>
    <name evidence="2" type="ORF">OHA22_18605</name>
</gene>
<evidence type="ECO:0000313" key="2">
    <source>
        <dbReference type="EMBL" id="WTT17406.1"/>
    </source>
</evidence>
<dbReference type="NCBIfam" id="NF038083">
    <property type="entry name" value="CU044_5270_fam"/>
    <property type="match status" value="1"/>
</dbReference>
<organism evidence="2">
    <name type="scientific">Streptomyces sp. NBC_00093</name>
    <dbReference type="NCBI Taxonomy" id="2975649"/>
    <lineage>
        <taxon>Bacteria</taxon>
        <taxon>Bacillati</taxon>
        <taxon>Actinomycetota</taxon>
        <taxon>Actinomycetes</taxon>
        <taxon>Kitasatosporales</taxon>
        <taxon>Streptomycetaceae</taxon>
        <taxon>Streptomyces</taxon>
    </lineage>
</organism>
<sequence length="334" mass="36535">MSTPPGFSGSSERDLPPGRHRLLKEHLMTEIRHDSQRDIRHEGEKKAVRRNPWLRPAITAGAVATVAALTFVALPGGGADGTSATPPATPPARSTTGTTTVQTATTLLENIALAAEGTELPSGIRDDQFVYIKSRLAYMTYTNGGPGKLDPVHDREVWLSVDGIRDGLLEEDKEGHEHQVLGYEGDLFERPKTPSATSYRSLSKLPADPDKMFAWLYETVSKEVDDEQPDKDYRAFVLFGDLIRETLMPPKVSAALYRAAAKIPGVEVVPDVKDTEGRTGIAVTRTGADGEEQQLIFDRKTYTFLGERVLRDGELVGSSAILERAVVDRTGQRP</sequence>
<feature type="compositionally biased region" description="Polar residues" evidence="1">
    <location>
        <begin position="1"/>
        <end position="10"/>
    </location>
</feature>
<feature type="region of interest" description="Disordered" evidence="1">
    <location>
        <begin position="1"/>
        <end position="20"/>
    </location>
</feature>
<reference evidence="2" key="1">
    <citation type="submission" date="2022-10" db="EMBL/GenBank/DDBJ databases">
        <title>The complete genomes of actinobacterial strains from the NBC collection.</title>
        <authorList>
            <person name="Joergensen T.S."/>
            <person name="Alvarez Arevalo M."/>
            <person name="Sterndorff E.B."/>
            <person name="Faurdal D."/>
            <person name="Vuksanovic O."/>
            <person name="Mourched A.-S."/>
            <person name="Charusanti P."/>
            <person name="Shaw S."/>
            <person name="Blin K."/>
            <person name="Weber T."/>
        </authorList>
    </citation>
    <scope>NUCLEOTIDE SEQUENCE</scope>
    <source>
        <strain evidence="2">NBC_00093</strain>
    </source>
</reference>